<accession>A0A6J4L364</accession>
<reference evidence="3" key="1">
    <citation type="submission" date="2020-02" db="EMBL/GenBank/DDBJ databases">
        <authorList>
            <person name="Meier V. D."/>
        </authorList>
    </citation>
    <scope>NUCLEOTIDE SEQUENCE</scope>
    <source>
        <strain evidence="3">AVDCRST_MAG89</strain>
    </source>
</reference>
<evidence type="ECO:0000259" key="2">
    <source>
        <dbReference type="Pfam" id="PF00582"/>
    </source>
</evidence>
<feature type="domain" description="UspA" evidence="2">
    <location>
        <begin position="17"/>
        <end position="151"/>
    </location>
</feature>
<dbReference type="Pfam" id="PF00582">
    <property type="entry name" value="Usp"/>
    <property type="match status" value="1"/>
</dbReference>
<name>A0A6J4L364_9BACT</name>
<dbReference type="SUPFAM" id="SSF52402">
    <property type="entry name" value="Adenine nucleotide alpha hydrolases-like"/>
    <property type="match status" value="1"/>
</dbReference>
<dbReference type="InterPro" id="IPR006015">
    <property type="entry name" value="Universal_stress_UspA"/>
</dbReference>
<feature type="non-terminal residue" evidence="3">
    <location>
        <position position="255"/>
    </location>
</feature>
<gene>
    <name evidence="3" type="ORF">AVDCRST_MAG89-1719</name>
</gene>
<dbReference type="Gene3D" id="3.40.50.12370">
    <property type="match status" value="1"/>
</dbReference>
<dbReference type="PRINTS" id="PR01438">
    <property type="entry name" value="UNVRSLSTRESS"/>
</dbReference>
<dbReference type="PANTHER" id="PTHR46268:SF6">
    <property type="entry name" value="UNIVERSAL STRESS PROTEIN UP12"/>
    <property type="match status" value="1"/>
</dbReference>
<organism evidence="3">
    <name type="scientific">uncultured Gemmatimonadota bacterium</name>
    <dbReference type="NCBI Taxonomy" id="203437"/>
    <lineage>
        <taxon>Bacteria</taxon>
        <taxon>Pseudomonadati</taxon>
        <taxon>Gemmatimonadota</taxon>
        <taxon>environmental samples</taxon>
    </lineage>
</organism>
<dbReference type="CDD" id="cd00293">
    <property type="entry name" value="USP-like"/>
    <property type="match status" value="1"/>
</dbReference>
<proteinExistence type="inferred from homology"/>
<protein>
    <recommendedName>
        <fullName evidence="2">UspA domain-containing protein</fullName>
    </recommendedName>
</protein>
<dbReference type="AlphaFoldDB" id="A0A6J4L364"/>
<dbReference type="EMBL" id="CADCTV010000368">
    <property type="protein sequence ID" value="CAA9322593.1"/>
    <property type="molecule type" value="Genomic_DNA"/>
</dbReference>
<evidence type="ECO:0000313" key="3">
    <source>
        <dbReference type="EMBL" id="CAA9322593.1"/>
    </source>
</evidence>
<evidence type="ECO:0000256" key="1">
    <source>
        <dbReference type="ARBA" id="ARBA00008791"/>
    </source>
</evidence>
<dbReference type="InterPro" id="IPR006016">
    <property type="entry name" value="UspA"/>
</dbReference>
<comment type="similarity">
    <text evidence="1">Belongs to the universal stress protein A family.</text>
</comment>
<dbReference type="PANTHER" id="PTHR46268">
    <property type="entry name" value="STRESS RESPONSE PROTEIN NHAX"/>
    <property type="match status" value="1"/>
</dbReference>
<sequence>MTEHAGSASHADRGGSFRSILVATDLSDGSDLLIHAAAEVAGRSGAALHVVHSADVLTAAAPGTGRTFEERVAWGEGAVDRQIGRVVPAGVRVDRHVGASAPDRTIMEQADAVAADLIVLGPHVRGASGRFLGSTAEQVLGGAGVPCLVVRAPVQVPAHHVTAAVDPRHLVSAVLDAAVRWALLFGESRRPRLSALYITGDRSGGPPPALTDALRDAVSRGGAGDRVDAAVEVRGTDVVESILLFAEAEASDLLV</sequence>